<dbReference type="VEuPathDB" id="VectorBase:AQUA014712"/>
<name>A0A182XS99_ANOQN</name>
<protein>
    <submittedName>
        <fullName evidence="1">Uncharacterized protein</fullName>
    </submittedName>
</protein>
<dbReference type="EnsemblMetazoa" id="AQUA014712-RA">
    <property type="protein sequence ID" value="AQUA014712-PA"/>
    <property type="gene ID" value="AQUA014712"/>
</dbReference>
<reference evidence="1" key="1">
    <citation type="submission" date="2020-05" db="UniProtKB">
        <authorList>
            <consortium name="EnsemblMetazoa"/>
        </authorList>
    </citation>
    <scope>IDENTIFICATION</scope>
    <source>
        <strain evidence="1">SANGQUA</strain>
    </source>
</reference>
<sequence>MPLITKCNKPFLFLPIVLSTDRTYWTWWWPGSSSRLGSSLRSRWGSLRSSLWTGWSFRARWGSLWFWRSWSNNRGPF</sequence>
<proteinExistence type="predicted"/>
<accession>A0A182XS99</accession>
<evidence type="ECO:0000313" key="2">
    <source>
        <dbReference type="Proteomes" id="UP000076407"/>
    </source>
</evidence>
<organism evidence="1 2">
    <name type="scientific">Anopheles quadriannulatus</name>
    <name type="common">Mosquito</name>
    <dbReference type="NCBI Taxonomy" id="34691"/>
    <lineage>
        <taxon>Eukaryota</taxon>
        <taxon>Metazoa</taxon>
        <taxon>Ecdysozoa</taxon>
        <taxon>Arthropoda</taxon>
        <taxon>Hexapoda</taxon>
        <taxon>Insecta</taxon>
        <taxon>Pterygota</taxon>
        <taxon>Neoptera</taxon>
        <taxon>Endopterygota</taxon>
        <taxon>Diptera</taxon>
        <taxon>Nematocera</taxon>
        <taxon>Culicoidea</taxon>
        <taxon>Culicidae</taxon>
        <taxon>Anophelinae</taxon>
        <taxon>Anopheles</taxon>
    </lineage>
</organism>
<evidence type="ECO:0000313" key="1">
    <source>
        <dbReference type="EnsemblMetazoa" id="AQUA014712-PA"/>
    </source>
</evidence>
<dbReference type="Proteomes" id="UP000076407">
    <property type="component" value="Unassembled WGS sequence"/>
</dbReference>
<keyword evidence="2" id="KW-1185">Reference proteome</keyword>
<dbReference type="AlphaFoldDB" id="A0A182XS99"/>